<protein>
    <submittedName>
        <fullName evidence="1">Uncharacterized protein</fullName>
    </submittedName>
</protein>
<evidence type="ECO:0000313" key="1">
    <source>
        <dbReference type="EMBL" id="KNC51010.1"/>
    </source>
</evidence>
<dbReference type="GeneID" id="25566028"/>
<dbReference type="STRING" id="461836.A0A0L0DFJ2"/>
<dbReference type="PROSITE" id="PS51386">
    <property type="entry name" value="RINT1_TIP20"/>
    <property type="match status" value="1"/>
</dbReference>
<dbReference type="InterPro" id="IPR007528">
    <property type="entry name" value="RINT1_Tip20"/>
</dbReference>
<sequence length="584" mass="62032">MLPTLPPPNTLVRQFLIAVDVALGELSVARGTCRRFEALHASRMQAVAVALAASLTAALQAELEAAGFVAFEAITAADLRGEPGSSLAQVDALLAEAVALQDLVSGVPPLAAALGLGPDAPRGELAVRWLAHPLKIRFHRHFLAPGSATNRPDKPEWMYAHVAKWLRKHALVAVFRVGAVLAPDAPDGVAALQATFASVVLEWVAFKVNAELEASWASPGFLLAHAISETLAFDESLDALLHTPAAADIHILPCFYAHERRVEAWLALERDAAHAELDALLAGSDVAQARGVIGLTSALLDRLYGVPGCRAFQRGMVELVAHIASRYLRVLVAELRGMIGSSSLAPAQWSRAATVLNSMKTVRDALAAEDDALRALSLAAALADGAAADSLFGSIVDAYALAADSQIDSLAENVEHTFHVYTSGYRHAAADEASLRLAPGLSALRGVLGLVEPVLASPLFETFCATVGVRLARYLLKHVVRKPKKRYTAATGATLAADMRSVVLLVRREFPESRRVGVVFAPLLQTVDLLALPPADLAELRQQAEAVRLLGLPAKARAFLEVNAADAIGSIDDLFRLLELRGDV</sequence>
<dbReference type="GO" id="GO:0060628">
    <property type="term" value="P:regulation of ER to Golgi vesicle-mediated transport"/>
    <property type="evidence" value="ECO:0007669"/>
    <property type="project" value="TreeGrafter"/>
</dbReference>
<dbReference type="GO" id="GO:0006890">
    <property type="term" value="P:retrograde vesicle-mediated transport, Golgi to endoplasmic reticulum"/>
    <property type="evidence" value="ECO:0007669"/>
    <property type="project" value="InterPro"/>
</dbReference>
<dbReference type="RefSeq" id="XP_013756478.1">
    <property type="nucleotide sequence ID" value="XM_013901024.1"/>
</dbReference>
<keyword evidence="2" id="KW-1185">Reference proteome</keyword>
<name>A0A0L0DFJ2_THETB</name>
<reference evidence="1 2" key="1">
    <citation type="submission" date="2010-05" db="EMBL/GenBank/DDBJ databases">
        <title>The Genome Sequence of Thecamonas trahens ATCC 50062.</title>
        <authorList>
            <consortium name="The Broad Institute Genome Sequencing Platform"/>
            <person name="Russ C."/>
            <person name="Cuomo C."/>
            <person name="Shea T."/>
            <person name="Young S.K."/>
            <person name="Zeng Q."/>
            <person name="Koehrsen M."/>
            <person name="Haas B."/>
            <person name="Borodovsky M."/>
            <person name="Guigo R."/>
            <person name="Alvarado L."/>
            <person name="Berlin A."/>
            <person name="Bochicchio J."/>
            <person name="Borenstein D."/>
            <person name="Chapman S."/>
            <person name="Chen Z."/>
            <person name="Freedman E."/>
            <person name="Gellesch M."/>
            <person name="Goldberg J."/>
            <person name="Griggs A."/>
            <person name="Gujja S."/>
            <person name="Heilman E."/>
            <person name="Heiman D."/>
            <person name="Hepburn T."/>
            <person name="Howarth C."/>
            <person name="Jen D."/>
            <person name="Larson L."/>
            <person name="Mehta T."/>
            <person name="Park D."/>
            <person name="Pearson M."/>
            <person name="Roberts A."/>
            <person name="Saif S."/>
            <person name="Shenoy N."/>
            <person name="Sisk P."/>
            <person name="Stolte C."/>
            <person name="Sykes S."/>
            <person name="Thomson T."/>
            <person name="Walk T."/>
            <person name="White J."/>
            <person name="Yandava C."/>
            <person name="Burger G."/>
            <person name="Gray M.W."/>
            <person name="Holland P.W.H."/>
            <person name="King N."/>
            <person name="Lang F.B.F."/>
            <person name="Roger A.J."/>
            <person name="Ruiz-Trillo I."/>
            <person name="Lander E."/>
            <person name="Nusbaum C."/>
        </authorList>
    </citation>
    <scope>NUCLEOTIDE SEQUENCE [LARGE SCALE GENOMIC DNA]</scope>
    <source>
        <strain evidence="1 2">ATCC 50062</strain>
    </source>
</reference>
<dbReference type="OrthoDB" id="407410at2759"/>
<dbReference type="GO" id="GO:0070939">
    <property type="term" value="C:Dsl1/NZR complex"/>
    <property type="evidence" value="ECO:0007669"/>
    <property type="project" value="InterPro"/>
</dbReference>
<evidence type="ECO:0000313" key="2">
    <source>
        <dbReference type="Proteomes" id="UP000054408"/>
    </source>
</evidence>
<dbReference type="GO" id="GO:0006888">
    <property type="term" value="P:endoplasmic reticulum to Golgi vesicle-mediated transport"/>
    <property type="evidence" value="ECO:0007669"/>
    <property type="project" value="InterPro"/>
</dbReference>
<dbReference type="Proteomes" id="UP000054408">
    <property type="component" value="Unassembled WGS sequence"/>
</dbReference>
<dbReference type="PANTHER" id="PTHR13520">
    <property type="entry name" value="RAD50-INTERACTING PROTEIN 1 RINT-1"/>
    <property type="match status" value="1"/>
</dbReference>
<dbReference type="AlphaFoldDB" id="A0A0L0DFJ2"/>
<organism evidence="1 2">
    <name type="scientific">Thecamonas trahens ATCC 50062</name>
    <dbReference type="NCBI Taxonomy" id="461836"/>
    <lineage>
        <taxon>Eukaryota</taxon>
        <taxon>Apusozoa</taxon>
        <taxon>Apusomonadida</taxon>
        <taxon>Apusomonadidae</taxon>
        <taxon>Thecamonas</taxon>
    </lineage>
</organism>
<dbReference type="EMBL" id="GL349464">
    <property type="protein sequence ID" value="KNC51010.1"/>
    <property type="molecule type" value="Genomic_DNA"/>
</dbReference>
<dbReference type="Pfam" id="PF04437">
    <property type="entry name" value="RINT1_TIP1"/>
    <property type="match status" value="1"/>
</dbReference>
<accession>A0A0L0DFJ2</accession>
<dbReference type="PANTHER" id="PTHR13520:SF0">
    <property type="entry name" value="RAD50-INTERACTING PROTEIN 1"/>
    <property type="match status" value="1"/>
</dbReference>
<gene>
    <name evidence="1" type="ORF">AMSG_06984</name>
</gene>
<proteinExistence type="predicted"/>